<dbReference type="PANTHER" id="PTHR10039:SF14">
    <property type="entry name" value="NACHT DOMAIN-CONTAINING PROTEIN"/>
    <property type="match status" value="1"/>
</dbReference>
<dbReference type="InterPro" id="IPR056884">
    <property type="entry name" value="NPHP3-like_N"/>
</dbReference>
<reference evidence="4" key="1">
    <citation type="journal article" date="2017" name="Nat. Ecol. Evol.">
        <title>Genome expansion and lineage-specific genetic innovations in the forest pathogenic fungi Armillaria.</title>
        <authorList>
            <person name="Sipos G."/>
            <person name="Prasanna A.N."/>
            <person name="Walter M.C."/>
            <person name="O'Connor E."/>
            <person name="Balint B."/>
            <person name="Krizsan K."/>
            <person name="Kiss B."/>
            <person name="Hess J."/>
            <person name="Varga T."/>
            <person name="Slot J."/>
            <person name="Riley R."/>
            <person name="Boka B."/>
            <person name="Rigling D."/>
            <person name="Barry K."/>
            <person name="Lee J."/>
            <person name="Mihaltcheva S."/>
            <person name="LaButti K."/>
            <person name="Lipzen A."/>
            <person name="Waldron R."/>
            <person name="Moloney N.M."/>
            <person name="Sperisen C."/>
            <person name="Kredics L."/>
            <person name="Vagvoelgyi C."/>
            <person name="Patrignani A."/>
            <person name="Fitzpatrick D."/>
            <person name="Nagy I."/>
            <person name="Doyle S."/>
            <person name="Anderson J.B."/>
            <person name="Grigoriev I.V."/>
            <person name="Gueldener U."/>
            <person name="Muensterkoetter M."/>
            <person name="Nagy L.G."/>
        </authorList>
    </citation>
    <scope>NUCLEOTIDE SEQUENCE [LARGE SCALE GENOMIC DNA]</scope>
    <source>
        <strain evidence="4">Ar21-2</strain>
    </source>
</reference>
<dbReference type="STRING" id="47427.A0A2H3CY20"/>
<sequence length="1174" mass="132413">MSDLVKGAPAISVYNNATPRLRIWTLSAYQINIEEAVEDGVNAANEPRTPSKGAGEFLQILQVAGAILDTLSEIHPIAQATSGILSLGLKTYKKQVETDELVLKLCETMKSIHELANSEHALQKQEDLMGIYNSMFEKTFECCVFINNYVKKGFLGRLSILNVSDMVTKYQKEFSNFKEDLSLALIKNTNYVAKETHEIVNKTHQTVRTTGQGVDMLNTSVELNKLIAQYKEAVETRPKCRCLKGTRIKTLEYLNSWIKHPDGVGCVLWCHGLAGTGKSSLAGTLHDDFVNNSDPSQSRLGAFVRYDRSTAKSSVSDLIPAIAYSLGQLDGQIGSAIAAVIKAHGPGIKDVSVKNQYDSLLGGPLNTVPELKNRGPLVIIIDGLDECGDITEPNLALDAFTALSKGFQDLTFMRLVVFSRRVEPITGMFEKNNIIVHPFSLNEPLDPILNDIQYFIEYELAKIEKSSNGFHKVMEHYPKATEELALKANGLFIWANIACRYLLRHQSPKAMEVLLKTNTSDNAAGHSNTGDSESKALKALHNLYITALDEASEGDTDLKECIMKILGAIMIAGSRKPLTYNYLNKLVLDENETSAQDILSKLGSVVEKYGDDDDDETYTERHVFIQLIHKSFDDFLTYQSLQRKDSWFISIKDHKRNLACKCLSVLTDFLKQWVESTDIPSHIRNYALLGPLWDREWFDKSDVKDLCVLFEDDLSAKWFKVIDKADKNSDLFREIIEVLRWVNSLKGIDFSFHHLIYCTFQCAESTLLSTTPEMQSNIKSQNVFWHNILPCSHLWIGNCPFSFSTDSQVLFANDASTVMSWDINDIEIQDYPDQKKMSSFFNSEEWLPALNLWSSDYHVLGHFVVRISTFVDDLSVDDHGGHWKVIDNRNSGGIFMAQDQSASVFISISNMQTSFCHHYRFKDLKQHNLLLYSTGIIIINTQAMVLMRIDVNAFANKHEWKMIVDGSALQAEYSSSWSSSPSLQRSSSESFFDHYIRLHKLHILRSLCLVVSKDGSTVAHLSRPVDDDRWMLQCWNIMTGDTFSITLNIGQQELLSLILSAKGTTSIIVTSRDNRTSLHIVSLDNCGAILEVIDVGNQYWSERNFKAAFFPDEQKITYLMENVMVIRDIQAQKDIFQHPFPSGDVPHSIMITPDGKTLITFHHEVIRTWCVEGL</sequence>
<organism evidence="3 4">
    <name type="scientific">Armillaria gallica</name>
    <name type="common">Bulbous honey fungus</name>
    <name type="synonym">Armillaria bulbosa</name>
    <dbReference type="NCBI Taxonomy" id="47427"/>
    <lineage>
        <taxon>Eukaryota</taxon>
        <taxon>Fungi</taxon>
        <taxon>Dikarya</taxon>
        <taxon>Basidiomycota</taxon>
        <taxon>Agaricomycotina</taxon>
        <taxon>Agaricomycetes</taxon>
        <taxon>Agaricomycetidae</taxon>
        <taxon>Agaricales</taxon>
        <taxon>Marasmiineae</taxon>
        <taxon>Physalacriaceae</taxon>
        <taxon>Armillaria</taxon>
    </lineage>
</organism>
<name>A0A2H3CY20_ARMGA</name>
<dbReference type="InterPro" id="IPR027417">
    <property type="entry name" value="P-loop_NTPase"/>
</dbReference>
<dbReference type="SUPFAM" id="SSF82171">
    <property type="entry name" value="DPP6 N-terminal domain-like"/>
    <property type="match status" value="1"/>
</dbReference>
<evidence type="ECO:0000259" key="2">
    <source>
        <dbReference type="Pfam" id="PF24883"/>
    </source>
</evidence>
<dbReference type="PANTHER" id="PTHR10039">
    <property type="entry name" value="AMELOGENIN"/>
    <property type="match status" value="1"/>
</dbReference>
<evidence type="ECO:0000313" key="3">
    <source>
        <dbReference type="EMBL" id="PBK87905.1"/>
    </source>
</evidence>
<accession>A0A2H3CY20</accession>
<dbReference type="OrthoDB" id="163438at2759"/>
<dbReference type="AlphaFoldDB" id="A0A2H3CY20"/>
<keyword evidence="1" id="KW-0677">Repeat</keyword>
<dbReference type="Gene3D" id="2.130.10.10">
    <property type="entry name" value="YVTN repeat-like/Quinoprotein amine dehydrogenase"/>
    <property type="match status" value="1"/>
</dbReference>
<keyword evidence="4" id="KW-1185">Reference proteome</keyword>
<dbReference type="Pfam" id="PF24883">
    <property type="entry name" value="NPHP3_N"/>
    <property type="match status" value="1"/>
</dbReference>
<dbReference type="SUPFAM" id="SSF52540">
    <property type="entry name" value="P-loop containing nucleoside triphosphate hydrolases"/>
    <property type="match status" value="1"/>
</dbReference>
<proteinExistence type="predicted"/>
<feature type="domain" description="Nephrocystin 3-like N-terminal" evidence="2">
    <location>
        <begin position="254"/>
        <end position="420"/>
    </location>
</feature>
<dbReference type="InterPro" id="IPR015943">
    <property type="entry name" value="WD40/YVTN_repeat-like_dom_sf"/>
</dbReference>
<dbReference type="Gene3D" id="3.40.50.300">
    <property type="entry name" value="P-loop containing nucleotide triphosphate hydrolases"/>
    <property type="match status" value="1"/>
</dbReference>
<dbReference type="InParanoid" id="A0A2H3CY20"/>
<gene>
    <name evidence="3" type="ORF">ARMGADRAFT_447104</name>
</gene>
<dbReference type="Proteomes" id="UP000217790">
    <property type="component" value="Unassembled WGS sequence"/>
</dbReference>
<protein>
    <recommendedName>
        <fullName evidence="2">Nephrocystin 3-like N-terminal domain-containing protein</fullName>
    </recommendedName>
</protein>
<evidence type="ECO:0000313" key="4">
    <source>
        <dbReference type="Proteomes" id="UP000217790"/>
    </source>
</evidence>
<dbReference type="EMBL" id="KZ293676">
    <property type="protein sequence ID" value="PBK87905.1"/>
    <property type="molecule type" value="Genomic_DNA"/>
</dbReference>
<evidence type="ECO:0000256" key="1">
    <source>
        <dbReference type="ARBA" id="ARBA00022737"/>
    </source>
</evidence>